<comment type="subcellular location">
    <subcellularLocation>
        <location evidence="1">Membrane</location>
        <topology evidence="1">Single-pass type II membrane protein</topology>
    </subcellularLocation>
</comment>
<dbReference type="Proteomes" id="UP001498771">
    <property type="component" value="Unassembled WGS sequence"/>
</dbReference>
<feature type="domain" description="GH16" evidence="11">
    <location>
        <begin position="252"/>
        <end position="596"/>
    </location>
</feature>
<comment type="similarity">
    <text evidence="2">Belongs to the SKN1/KRE6 family.</text>
</comment>
<keyword evidence="5 10" id="KW-1133">Transmembrane helix</keyword>
<evidence type="ECO:0000313" key="12">
    <source>
        <dbReference type="EMBL" id="KAK7205565.1"/>
    </source>
</evidence>
<keyword evidence="4" id="KW-0735">Signal-anchor</keyword>
<evidence type="ECO:0000256" key="1">
    <source>
        <dbReference type="ARBA" id="ARBA00004606"/>
    </source>
</evidence>
<protein>
    <submittedName>
        <fullName evidence="12">Glucan synthase subunit</fullName>
    </submittedName>
</protein>
<evidence type="ECO:0000256" key="8">
    <source>
        <dbReference type="ARBA" id="ARBA00023316"/>
    </source>
</evidence>
<dbReference type="PANTHER" id="PTHR31361">
    <property type="entry name" value="BETA-GLUCAN SYNTHESIS-ASSOCIATED PROTEIN KRE6-RELATED"/>
    <property type="match status" value="1"/>
</dbReference>
<keyword evidence="7" id="KW-0325">Glycoprotein</keyword>
<feature type="compositionally biased region" description="Polar residues" evidence="9">
    <location>
        <begin position="15"/>
        <end position="33"/>
    </location>
</feature>
<dbReference type="InterPro" id="IPR005629">
    <property type="entry name" value="Skn1/Kre6/Sbg1"/>
</dbReference>
<evidence type="ECO:0000256" key="3">
    <source>
        <dbReference type="ARBA" id="ARBA00022692"/>
    </source>
</evidence>
<evidence type="ECO:0000256" key="4">
    <source>
        <dbReference type="ARBA" id="ARBA00022968"/>
    </source>
</evidence>
<sequence length="646" mass="71525">MPSNGRTLNPFDSPAASSIELSERASVNSDYSVNSDMGLAPNMSSSHADAFRQAHDDHVHNSRNGVFTSSSSVSSRSSASGSSSAVYDRYPSDARLSVNQSSIYDASRNSSTSVVYPHNLGDPTSVNSNGPADPDFSPFGGYPVSSFPLHIDEKEPDDYLHNPDPILDAKDHRSFFDFDARGVSNLITLFCLVAGAVCLFIVLPVLTYTGATERHTVTVVDSSLTSYTYGTLGAIRTSLIDPDTPTDAYTRTDKNGNTLYLAFSDEFNQEGRTFYEDEDQFWYAADLHYAATEDLEYYDPDAVTTRDGVLVLRMDAFKNHDLDYRSGMLHSWNKLCFSGGLFEASVSLPGTGDKPGLWPGVWTMGNLGRPGYLATTDGTWPYSYEECDAGITPNQSSTDGISWLSGQRLNSCTCKGYEHPNQGTGRAAPEIDALEGSVASYNTTNKVGVASQSFQIAPFDLWYLADYSYLEVYNDSITSMNTWAGGPYQQAVSAFTTLNTEWYGGKSYQTYGYEYDPFISDPYIQWQVGGEGTFTLYSNALRQNGNVGRRIVPKEPMSIILNFGLSNSWIYIDWPALSFPMEMYIDYVRIYQRDDGKSSITCDPDGYPTTDYISDHPKAYLNHNMTKWYHAGYTWPKNTLMDGCSM</sequence>
<feature type="region of interest" description="Disordered" evidence="9">
    <location>
        <begin position="1"/>
        <end position="33"/>
    </location>
</feature>
<organism evidence="12 13">
    <name type="scientific">Myxozyma melibiosi</name>
    <dbReference type="NCBI Taxonomy" id="54550"/>
    <lineage>
        <taxon>Eukaryota</taxon>
        <taxon>Fungi</taxon>
        <taxon>Dikarya</taxon>
        <taxon>Ascomycota</taxon>
        <taxon>Saccharomycotina</taxon>
        <taxon>Lipomycetes</taxon>
        <taxon>Lipomycetales</taxon>
        <taxon>Lipomycetaceae</taxon>
        <taxon>Myxozyma</taxon>
    </lineage>
</organism>
<evidence type="ECO:0000256" key="10">
    <source>
        <dbReference type="SAM" id="Phobius"/>
    </source>
</evidence>
<comment type="caution">
    <text evidence="12">The sequence shown here is derived from an EMBL/GenBank/DDBJ whole genome shotgun (WGS) entry which is preliminary data.</text>
</comment>
<feature type="compositionally biased region" description="Low complexity" evidence="9">
    <location>
        <begin position="62"/>
        <end position="85"/>
    </location>
</feature>
<accession>A0ABR1F6U4</accession>
<dbReference type="PROSITE" id="PS51762">
    <property type="entry name" value="GH16_2"/>
    <property type="match status" value="1"/>
</dbReference>
<evidence type="ECO:0000256" key="7">
    <source>
        <dbReference type="ARBA" id="ARBA00023180"/>
    </source>
</evidence>
<feature type="region of interest" description="Disordered" evidence="9">
    <location>
        <begin position="60"/>
        <end position="86"/>
    </location>
</feature>
<dbReference type="PANTHER" id="PTHR31361:SF1">
    <property type="entry name" value="BETA-GLUCAN SYNTHESIS-ASSOCIATED PROTEIN KRE6-RELATED"/>
    <property type="match status" value="1"/>
</dbReference>
<keyword evidence="6 10" id="KW-0472">Membrane</keyword>
<dbReference type="EMBL" id="JBBJBU010000005">
    <property type="protein sequence ID" value="KAK7205565.1"/>
    <property type="molecule type" value="Genomic_DNA"/>
</dbReference>
<evidence type="ECO:0000256" key="2">
    <source>
        <dbReference type="ARBA" id="ARBA00010962"/>
    </source>
</evidence>
<dbReference type="GeneID" id="90035317"/>
<evidence type="ECO:0000313" key="13">
    <source>
        <dbReference type="Proteomes" id="UP001498771"/>
    </source>
</evidence>
<name>A0ABR1F6U4_9ASCO</name>
<evidence type="ECO:0000256" key="9">
    <source>
        <dbReference type="SAM" id="MobiDB-lite"/>
    </source>
</evidence>
<dbReference type="RefSeq" id="XP_064768598.1">
    <property type="nucleotide sequence ID" value="XM_064909805.1"/>
</dbReference>
<proteinExistence type="inferred from homology"/>
<keyword evidence="8" id="KW-0961">Cell wall biogenesis/degradation</keyword>
<feature type="transmembrane region" description="Helical" evidence="10">
    <location>
        <begin position="183"/>
        <end position="206"/>
    </location>
</feature>
<evidence type="ECO:0000256" key="5">
    <source>
        <dbReference type="ARBA" id="ARBA00022989"/>
    </source>
</evidence>
<feature type="region of interest" description="Disordered" evidence="9">
    <location>
        <begin position="114"/>
        <end position="134"/>
    </location>
</feature>
<evidence type="ECO:0000256" key="6">
    <source>
        <dbReference type="ARBA" id="ARBA00023136"/>
    </source>
</evidence>
<reference evidence="12 13" key="1">
    <citation type="submission" date="2024-03" db="EMBL/GenBank/DDBJ databases">
        <title>Genome-scale model development and genomic sequencing of the oleaginous clade Lipomyces.</title>
        <authorList>
            <consortium name="Lawrence Berkeley National Laboratory"/>
            <person name="Czajka J.J."/>
            <person name="Han Y."/>
            <person name="Kim J."/>
            <person name="Mondo S.J."/>
            <person name="Hofstad B.A."/>
            <person name="Robles A."/>
            <person name="Haridas S."/>
            <person name="Riley R."/>
            <person name="LaButti K."/>
            <person name="Pangilinan J."/>
            <person name="Andreopoulos W."/>
            <person name="Lipzen A."/>
            <person name="Yan J."/>
            <person name="Wang M."/>
            <person name="Ng V."/>
            <person name="Grigoriev I.V."/>
            <person name="Spatafora J.W."/>
            <person name="Magnuson J.K."/>
            <person name="Baker S.E."/>
            <person name="Pomraning K.R."/>
        </authorList>
    </citation>
    <scope>NUCLEOTIDE SEQUENCE [LARGE SCALE GENOMIC DNA]</scope>
    <source>
        <strain evidence="12 13">Phaff 52-87</strain>
    </source>
</reference>
<dbReference type="InterPro" id="IPR000757">
    <property type="entry name" value="Beta-glucanase-like"/>
</dbReference>
<dbReference type="SUPFAM" id="SSF49899">
    <property type="entry name" value="Concanavalin A-like lectins/glucanases"/>
    <property type="match status" value="1"/>
</dbReference>
<dbReference type="InterPro" id="IPR013320">
    <property type="entry name" value="ConA-like_dom_sf"/>
</dbReference>
<keyword evidence="3 10" id="KW-0812">Transmembrane</keyword>
<evidence type="ECO:0000259" key="11">
    <source>
        <dbReference type="PROSITE" id="PS51762"/>
    </source>
</evidence>
<dbReference type="CDD" id="cd02180">
    <property type="entry name" value="GH16_fungal_KRE6_glucanase"/>
    <property type="match status" value="1"/>
</dbReference>
<keyword evidence="13" id="KW-1185">Reference proteome</keyword>
<dbReference type="Gene3D" id="2.60.120.200">
    <property type="match status" value="1"/>
</dbReference>
<gene>
    <name evidence="12" type="ORF">BZA70DRAFT_163387</name>
</gene>
<dbReference type="Pfam" id="PF03935">
    <property type="entry name" value="SKN1_KRE6_Sbg1"/>
    <property type="match status" value="1"/>
</dbReference>